<evidence type="ECO:0000259" key="11">
    <source>
        <dbReference type="PROSITE" id="PS50113"/>
    </source>
</evidence>
<evidence type="ECO:0000259" key="9">
    <source>
        <dbReference type="PROSITE" id="PS50110"/>
    </source>
</evidence>
<comment type="caution">
    <text evidence="6">Lacks conserved residue(s) required for the propagation of feature annotation.</text>
</comment>
<keyword evidence="13" id="KW-1185">Reference proteome</keyword>
<dbReference type="InterPro" id="IPR000014">
    <property type="entry name" value="PAS"/>
</dbReference>
<feature type="compositionally biased region" description="Basic and acidic residues" evidence="7">
    <location>
        <begin position="526"/>
        <end position="535"/>
    </location>
</feature>
<keyword evidence="3" id="KW-0597">Phosphoprotein</keyword>
<dbReference type="InterPro" id="IPR036097">
    <property type="entry name" value="HisK_dim/P_sf"/>
</dbReference>
<evidence type="ECO:0000256" key="5">
    <source>
        <dbReference type="ARBA" id="ARBA00022777"/>
    </source>
</evidence>
<dbReference type="InterPro" id="IPR001789">
    <property type="entry name" value="Sig_transdc_resp-reg_receiver"/>
</dbReference>
<evidence type="ECO:0000256" key="2">
    <source>
        <dbReference type="ARBA" id="ARBA00012438"/>
    </source>
</evidence>
<dbReference type="PANTHER" id="PTHR43304">
    <property type="entry name" value="PHYTOCHROME-LIKE PROTEIN CPH1"/>
    <property type="match status" value="1"/>
</dbReference>
<dbReference type="Gene3D" id="3.40.50.2300">
    <property type="match status" value="1"/>
</dbReference>
<dbReference type="InterPro" id="IPR035965">
    <property type="entry name" value="PAS-like_dom_sf"/>
</dbReference>
<dbReference type="SMART" id="SM00387">
    <property type="entry name" value="HATPase_c"/>
    <property type="match status" value="1"/>
</dbReference>
<dbReference type="SMART" id="SM00086">
    <property type="entry name" value="PAC"/>
    <property type="match status" value="2"/>
</dbReference>
<dbReference type="PANTHER" id="PTHR43304:SF1">
    <property type="entry name" value="PAC DOMAIN-CONTAINING PROTEIN"/>
    <property type="match status" value="1"/>
</dbReference>
<feature type="domain" description="Histidine kinase" evidence="8">
    <location>
        <begin position="411"/>
        <end position="624"/>
    </location>
</feature>
<organism evidence="12 13">
    <name type="scientific">Haloarcula quadrata</name>
    <dbReference type="NCBI Taxonomy" id="182779"/>
    <lineage>
        <taxon>Archaea</taxon>
        <taxon>Methanobacteriati</taxon>
        <taxon>Methanobacteriota</taxon>
        <taxon>Stenosarchaea group</taxon>
        <taxon>Halobacteria</taxon>
        <taxon>Halobacteriales</taxon>
        <taxon>Haloarculaceae</taxon>
        <taxon>Haloarcula</taxon>
    </lineage>
</organism>
<dbReference type="Pfam" id="PF02518">
    <property type="entry name" value="HATPase_c"/>
    <property type="match status" value="1"/>
</dbReference>
<feature type="domain" description="PAS" evidence="10">
    <location>
        <begin position="149"/>
        <end position="222"/>
    </location>
</feature>
<proteinExistence type="predicted"/>
<feature type="domain" description="PAC" evidence="11">
    <location>
        <begin position="224"/>
        <end position="275"/>
    </location>
</feature>
<dbReference type="InterPro" id="IPR011006">
    <property type="entry name" value="CheY-like_superfamily"/>
</dbReference>
<dbReference type="Gene3D" id="3.30.565.10">
    <property type="entry name" value="Histidine kinase-like ATPase, C-terminal domain"/>
    <property type="match status" value="1"/>
</dbReference>
<dbReference type="GO" id="GO:0000155">
    <property type="term" value="F:phosphorelay sensor kinase activity"/>
    <property type="evidence" value="ECO:0007669"/>
    <property type="project" value="InterPro"/>
</dbReference>
<reference evidence="12 13" key="1">
    <citation type="submission" date="2018-10" db="EMBL/GenBank/DDBJ databases">
        <title>Genomic Encyclopedia of Archaeal and Bacterial Type Strains, Phase II (KMG-II): from individual species to whole genera.</title>
        <authorList>
            <person name="Goeker M."/>
        </authorList>
    </citation>
    <scope>NUCLEOTIDE SEQUENCE [LARGE SCALE GENOMIC DNA]</scope>
    <source>
        <strain evidence="12 13">DSM 11927</strain>
    </source>
</reference>
<dbReference type="SUPFAM" id="SSF55874">
    <property type="entry name" value="ATPase domain of HSP90 chaperone/DNA topoisomerase II/histidine kinase"/>
    <property type="match status" value="1"/>
</dbReference>
<dbReference type="Pfam" id="PF00512">
    <property type="entry name" value="HisKA"/>
    <property type="match status" value="1"/>
</dbReference>
<feature type="region of interest" description="Disordered" evidence="7">
    <location>
        <begin position="517"/>
        <end position="548"/>
    </location>
</feature>
<dbReference type="CDD" id="cd00130">
    <property type="entry name" value="PAS"/>
    <property type="match status" value="2"/>
</dbReference>
<dbReference type="Pfam" id="PF08447">
    <property type="entry name" value="PAS_3"/>
    <property type="match status" value="1"/>
</dbReference>
<comment type="catalytic activity">
    <reaction evidence="1">
        <text>ATP + protein L-histidine = ADP + protein N-phospho-L-histidine.</text>
        <dbReference type="EC" id="2.7.13.3"/>
    </reaction>
</comment>
<dbReference type="Pfam" id="PF08448">
    <property type="entry name" value="PAS_4"/>
    <property type="match status" value="1"/>
</dbReference>
<evidence type="ECO:0000259" key="10">
    <source>
        <dbReference type="PROSITE" id="PS50112"/>
    </source>
</evidence>
<dbReference type="CDD" id="cd00075">
    <property type="entry name" value="HATPase"/>
    <property type="match status" value="1"/>
</dbReference>
<dbReference type="InterPro" id="IPR003661">
    <property type="entry name" value="HisK_dim/P_dom"/>
</dbReference>
<accession>A0A495R526</accession>
<feature type="domain" description="PAS" evidence="10">
    <location>
        <begin position="284"/>
        <end position="346"/>
    </location>
</feature>
<dbReference type="PROSITE" id="PS50110">
    <property type="entry name" value="RESPONSE_REGULATORY"/>
    <property type="match status" value="1"/>
</dbReference>
<evidence type="ECO:0000313" key="13">
    <source>
        <dbReference type="Proteomes" id="UP000268233"/>
    </source>
</evidence>
<dbReference type="InterPro" id="IPR036890">
    <property type="entry name" value="HATPase_C_sf"/>
</dbReference>
<dbReference type="PROSITE" id="PS50112">
    <property type="entry name" value="PAS"/>
    <property type="match status" value="2"/>
</dbReference>
<dbReference type="InterPro" id="IPR013656">
    <property type="entry name" value="PAS_4"/>
</dbReference>
<evidence type="ECO:0000313" key="12">
    <source>
        <dbReference type="EMBL" id="RKS82352.1"/>
    </source>
</evidence>
<evidence type="ECO:0000256" key="4">
    <source>
        <dbReference type="ARBA" id="ARBA00022679"/>
    </source>
</evidence>
<keyword evidence="4" id="KW-0808">Transferase</keyword>
<dbReference type="InterPro" id="IPR052162">
    <property type="entry name" value="Sensor_kinase/Photoreceptor"/>
</dbReference>
<dbReference type="CDD" id="cd00082">
    <property type="entry name" value="HisKA"/>
    <property type="match status" value="1"/>
</dbReference>
<dbReference type="SMART" id="SM00388">
    <property type="entry name" value="HisKA"/>
    <property type="match status" value="1"/>
</dbReference>
<evidence type="ECO:0000256" key="6">
    <source>
        <dbReference type="PROSITE-ProRule" id="PRU00169"/>
    </source>
</evidence>
<dbReference type="SUPFAM" id="SSF55785">
    <property type="entry name" value="PYP-like sensor domain (PAS domain)"/>
    <property type="match status" value="2"/>
</dbReference>
<dbReference type="InterPro" id="IPR005467">
    <property type="entry name" value="His_kinase_dom"/>
</dbReference>
<dbReference type="CDD" id="cd00156">
    <property type="entry name" value="REC"/>
    <property type="match status" value="1"/>
</dbReference>
<evidence type="ECO:0000256" key="1">
    <source>
        <dbReference type="ARBA" id="ARBA00000085"/>
    </source>
</evidence>
<feature type="domain" description="PAC" evidence="11">
    <location>
        <begin position="348"/>
        <end position="400"/>
    </location>
</feature>
<evidence type="ECO:0000256" key="3">
    <source>
        <dbReference type="ARBA" id="ARBA00022553"/>
    </source>
</evidence>
<dbReference type="Gene3D" id="3.30.450.20">
    <property type="entry name" value="PAS domain"/>
    <property type="match status" value="2"/>
</dbReference>
<dbReference type="SUPFAM" id="SSF52172">
    <property type="entry name" value="CheY-like"/>
    <property type="match status" value="1"/>
</dbReference>
<dbReference type="InterPro" id="IPR013655">
    <property type="entry name" value="PAS_fold_3"/>
</dbReference>
<dbReference type="SMART" id="SM00091">
    <property type="entry name" value="PAS"/>
    <property type="match status" value="2"/>
</dbReference>
<dbReference type="EC" id="2.7.13.3" evidence="2"/>
<dbReference type="PROSITE" id="PS50113">
    <property type="entry name" value="PAC"/>
    <property type="match status" value="2"/>
</dbReference>
<dbReference type="PROSITE" id="PS50109">
    <property type="entry name" value="HIS_KIN"/>
    <property type="match status" value="1"/>
</dbReference>
<comment type="caution">
    <text evidence="12">The sequence shown here is derived from an EMBL/GenBank/DDBJ whole genome shotgun (WGS) entry which is preliminary data.</text>
</comment>
<dbReference type="EMBL" id="RBWW01000001">
    <property type="protein sequence ID" value="RKS82352.1"/>
    <property type="molecule type" value="Genomic_DNA"/>
</dbReference>
<keyword evidence="5" id="KW-0418">Kinase</keyword>
<dbReference type="SUPFAM" id="SSF47384">
    <property type="entry name" value="Homodimeric domain of signal transducing histidine kinase"/>
    <property type="match status" value="1"/>
</dbReference>
<gene>
    <name evidence="12" type="ORF">BDK61_1656</name>
</gene>
<evidence type="ECO:0000259" key="8">
    <source>
        <dbReference type="PROSITE" id="PS50109"/>
    </source>
</evidence>
<dbReference type="AlphaFoldDB" id="A0A495R526"/>
<dbReference type="NCBIfam" id="TIGR00229">
    <property type="entry name" value="sensory_box"/>
    <property type="match status" value="2"/>
</dbReference>
<feature type="compositionally biased region" description="Polar residues" evidence="7">
    <location>
        <begin position="537"/>
        <end position="547"/>
    </location>
</feature>
<dbReference type="InterPro" id="IPR001610">
    <property type="entry name" value="PAC"/>
</dbReference>
<protein>
    <recommendedName>
        <fullName evidence="2">histidine kinase</fullName>
        <ecNumber evidence="2">2.7.13.3</ecNumber>
    </recommendedName>
</protein>
<sequence>MMHFYLHNMSDTYAAANSMHVLQVDDRPLLDETVEFPDSRGPDSLTLTTTDRADSALDRLEGTAIDGIVAADNLPDRSGREFAEIVRERDSNVPVLLLTEPESVASDAISNGVTDVFRRDTAVARRDLLSNRIRLLVEHHRSTELASRTRQQLTELAEQSSELLWVFSGDWTEIQFVNSAYETLYGRSVESLQTSPDEFMTAIHPTDQDRVIQSMQRVSAGESVELEFQITRPDGEQRWVRAKAQPIVEDGTVARIVGASRDITERKRCESEHIAEIDRPDAPVDAVPDLFYELDENGELARWNDALAAATGYTDADLGPMSLTALFAPSDRETVRQGIETAFATGETSFEADLLTADGTTVPYEFTGGRITAADGSPLGVVGIGRDISARESRQQALEQQNKRLGEFASVVSHDLRNPLDVARGQLELAQIEHDSDHLDAVKRAHSRIGQLIDDLLTLAQNGETALDSEPVPLQTVVEQCWQTVETGDATLELQTSAVVRADPSRLRQLFGNLIRNSVEHGQTPHTERQDDAGEQRATTSLSQSQRPAADLTLTVGELDDGFYVADDGVGIPAGERDTVFEGGYSLASGPGFGLRIVDEIVDTHGWSITVTESDAGGARFEITGVEFETA</sequence>
<evidence type="ECO:0000256" key="7">
    <source>
        <dbReference type="SAM" id="MobiDB-lite"/>
    </source>
</evidence>
<dbReference type="Proteomes" id="UP000268233">
    <property type="component" value="Unassembled WGS sequence"/>
</dbReference>
<dbReference type="Gene3D" id="1.10.287.130">
    <property type="match status" value="1"/>
</dbReference>
<dbReference type="InterPro" id="IPR000700">
    <property type="entry name" value="PAS-assoc_C"/>
</dbReference>
<dbReference type="InterPro" id="IPR003594">
    <property type="entry name" value="HATPase_dom"/>
</dbReference>
<feature type="domain" description="Response regulatory" evidence="9">
    <location>
        <begin position="20"/>
        <end position="134"/>
    </location>
</feature>
<name>A0A495R526_9EURY</name>